<protein>
    <submittedName>
        <fullName evidence="1">Uncharacterized protein</fullName>
    </submittedName>
</protein>
<proteinExistence type="predicted"/>
<dbReference type="AlphaFoldDB" id="A0A0H5QU55"/>
<evidence type="ECO:0000313" key="1">
    <source>
        <dbReference type="EMBL" id="CRZ05420.1"/>
    </source>
</evidence>
<organism evidence="1">
    <name type="scientific">Spongospora subterranea</name>
    <dbReference type="NCBI Taxonomy" id="70186"/>
    <lineage>
        <taxon>Eukaryota</taxon>
        <taxon>Sar</taxon>
        <taxon>Rhizaria</taxon>
        <taxon>Endomyxa</taxon>
        <taxon>Phytomyxea</taxon>
        <taxon>Plasmodiophorida</taxon>
        <taxon>Plasmodiophoridae</taxon>
        <taxon>Spongospora</taxon>
    </lineage>
</organism>
<dbReference type="EMBL" id="HACM01004978">
    <property type="protein sequence ID" value="CRZ05420.1"/>
    <property type="molecule type" value="Transcribed_RNA"/>
</dbReference>
<dbReference type="PANTHER" id="PTHR35871">
    <property type="entry name" value="EXPRESSED PROTEIN"/>
    <property type="match status" value="1"/>
</dbReference>
<accession>A0A0H5QU55</accession>
<name>A0A0H5QU55_9EUKA</name>
<dbReference type="PANTHER" id="PTHR35871:SF1">
    <property type="entry name" value="CXC1-LIKE CYSTEINE CLUSTER ASSOCIATED WITH KDZ TRANSPOSASES DOMAIN-CONTAINING PROTEIN"/>
    <property type="match status" value="1"/>
</dbReference>
<sequence length="173" mass="19305">MSAFQRRMFTYVGDNLEISMQPELQDAEKPVVLVAHDESCFSSFEGKQTIWMEKDRQPLRPKGQGKSIMVSEFLCECHGRLAQTPVQQLLHPELVKQVQEKAIPIFKILHPSAVALFAFDNSQNHHAMAPDALVASRLNLSDGGKHVENTRKGVFFDNSGSPSAICGLQLVCR</sequence>
<reference evidence="1" key="1">
    <citation type="submission" date="2015-04" db="EMBL/GenBank/DDBJ databases">
        <title>The genome sequence of the plant pathogenic Rhizarian Plasmodiophora brassicae reveals insights in its biotrophic life cycle and the origin of chitin synthesis.</title>
        <authorList>
            <person name="Schwelm A."/>
            <person name="Fogelqvist J."/>
            <person name="Knaust A."/>
            <person name="Julke S."/>
            <person name="Lilja T."/>
            <person name="Dhandapani V."/>
            <person name="Bonilla-Rosso G."/>
            <person name="Karlsson M."/>
            <person name="Shevchenko A."/>
            <person name="Choi S.R."/>
            <person name="Kim H.G."/>
            <person name="Park J.Y."/>
            <person name="Lim Y.P."/>
            <person name="Ludwig-Muller J."/>
            <person name="Dixelius C."/>
        </authorList>
    </citation>
    <scope>NUCLEOTIDE SEQUENCE</scope>
    <source>
        <tissue evidence="1">Potato root galls</tissue>
    </source>
</reference>